<evidence type="ECO:0000313" key="2">
    <source>
        <dbReference type="Proteomes" id="UP000036367"/>
    </source>
</evidence>
<protein>
    <submittedName>
        <fullName evidence="1">Uncharacterized protein</fullName>
    </submittedName>
</protein>
<name>A0A0J1B4M3_RHOIS</name>
<comment type="caution">
    <text evidence="1">The sequence shown here is derived from an EMBL/GenBank/DDBJ whole genome shotgun (WGS) entry which is preliminary data.</text>
</comment>
<sequence length="55" mass="6271">MTFQGSLETKQLRRCHRASEPFGVRHGSHAKPGLTLGCEIFGVTERIRLRKFSSR</sequence>
<dbReference type="EMBL" id="LECT01000048">
    <property type="protein sequence ID" value="KLU01800.1"/>
    <property type="molecule type" value="Genomic_DNA"/>
</dbReference>
<evidence type="ECO:0000313" key="1">
    <source>
        <dbReference type="EMBL" id="KLU01800.1"/>
    </source>
</evidence>
<organism evidence="1 2">
    <name type="scientific">Rhodopirellula islandica</name>
    <dbReference type="NCBI Taxonomy" id="595434"/>
    <lineage>
        <taxon>Bacteria</taxon>
        <taxon>Pseudomonadati</taxon>
        <taxon>Planctomycetota</taxon>
        <taxon>Planctomycetia</taxon>
        <taxon>Pirellulales</taxon>
        <taxon>Pirellulaceae</taxon>
        <taxon>Rhodopirellula</taxon>
    </lineage>
</organism>
<reference evidence="1" key="1">
    <citation type="submission" date="2015-05" db="EMBL/GenBank/DDBJ databases">
        <title>Permanent draft genome of Rhodopirellula islandicus K833.</title>
        <authorList>
            <person name="Kizina J."/>
            <person name="Richter M."/>
            <person name="Glockner F.O."/>
            <person name="Harder J."/>
        </authorList>
    </citation>
    <scope>NUCLEOTIDE SEQUENCE [LARGE SCALE GENOMIC DNA]</scope>
    <source>
        <strain evidence="1">K833</strain>
    </source>
</reference>
<dbReference type="Proteomes" id="UP000036367">
    <property type="component" value="Unassembled WGS sequence"/>
</dbReference>
<gene>
    <name evidence="1" type="ORF">RISK_005984</name>
</gene>
<dbReference type="AlphaFoldDB" id="A0A0J1B4M3"/>
<accession>A0A0J1B4M3</accession>
<proteinExistence type="predicted"/>
<keyword evidence="2" id="KW-1185">Reference proteome</keyword>